<dbReference type="HOGENOM" id="CLU_028048_0_0_1"/>
<evidence type="ECO:0000313" key="2">
    <source>
        <dbReference type="EMBL" id="KIK13567.1"/>
    </source>
</evidence>
<feature type="compositionally biased region" description="Acidic residues" evidence="1">
    <location>
        <begin position="16"/>
        <end position="25"/>
    </location>
</feature>
<proteinExistence type="predicted"/>
<reference evidence="3" key="2">
    <citation type="submission" date="2015-01" db="EMBL/GenBank/DDBJ databases">
        <title>Evolutionary Origins and Diversification of the Mycorrhizal Mutualists.</title>
        <authorList>
            <consortium name="DOE Joint Genome Institute"/>
            <consortium name="Mycorrhizal Genomics Consortium"/>
            <person name="Kohler A."/>
            <person name="Kuo A."/>
            <person name="Nagy L.G."/>
            <person name="Floudas D."/>
            <person name="Copeland A."/>
            <person name="Barry K.W."/>
            <person name="Cichocki N."/>
            <person name="Veneault-Fourrey C."/>
            <person name="LaButti K."/>
            <person name="Lindquist E.A."/>
            <person name="Lipzen A."/>
            <person name="Lundell T."/>
            <person name="Morin E."/>
            <person name="Murat C."/>
            <person name="Riley R."/>
            <person name="Ohm R."/>
            <person name="Sun H."/>
            <person name="Tunlid A."/>
            <person name="Henrissat B."/>
            <person name="Grigoriev I.V."/>
            <person name="Hibbett D.S."/>
            <person name="Martin F."/>
        </authorList>
    </citation>
    <scope>NUCLEOTIDE SEQUENCE [LARGE SCALE GENOMIC DNA]</scope>
    <source>
        <strain evidence="3">441</strain>
    </source>
</reference>
<evidence type="ECO:0000313" key="3">
    <source>
        <dbReference type="Proteomes" id="UP000054018"/>
    </source>
</evidence>
<organism evidence="2 3">
    <name type="scientific">Pisolithus microcarpus 441</name>
    <dbReference type="NCBI Taxonomy" id="765257"/>
    <lineage>
        <taxon>Eukaryota</taxon>
        <taxon>Fungi</taxon>
        <taxon>Dikarya</taxon>
        <taxon>Basidiomycota</taxon>
        <taxon>Agaricomycotina</taxon>
        <taxon>Agaricomycetes</taxon>
        <taxon>Agaricomycetidae</taxon>
        <taxon>Boletales</taxon>
        <taxon>Sclerodermatineae</taxon>
        <taxon>Pisolithaceae</taxon>
        <taxon>Pisolithus</taxon>
    </lineage>
</organism>
<name>A0A0C9YTG5_9AGAM</name>
<reference evidence="2 3" key="1">
    <citation type="submission" date="2014-04" db="EMBL/GenBank/DDBJ databases">
        <authorList>
            <consortium name="DOE Joint Genome Institute"/>
            <person name="Kuo A."/>
            <person name="Kohler A."/>
            <person name="Costa M.D."/>
            <person name="Nagy L.G."/>
            <person name="Floudas D."/>
            <person name="Copeland A."/>
            <person name="Barry K.W."/>
            <person name="Cichocki N."/>
            <person name="Veneault-Fourrey C."/>
            <person name="LaButti K."/>
            <person name="Lindquist E.A."/>
            <person name="Lipzen A."/>
            <person name="Lundell T."/>
            <person name="Morin E."/>
            <person name="Murat C."/>
            <person name="Sun H."/>
            <person name="Tunlid A."/>
            <person name="Henrissat B."/>
            <person name="Grigoriev I.V."/>
            <person name="Hibbett D.S."/>
            <person name="Martin F."/>
            <person name="Nordberg H.P."/>
            <person name="Cantor M.N."/>
            <person name="Hua S.X."/>
        </authorList>
    </citation>
    <scope>NUCLEOTIDE SEQUENCE [LARGE SCALE GENOMIC DNA]</scope>
    <source>
        <strain evidence="2 3">441</strain>
    </source>
</reference>
<protein>
    <submittedName>
        <fullName evidence="2">Uncharacterized protein</fullName>
    </submittedName>
</protein>
<dbReference type="AlphaFoldDB" id="A0A0C9YTG5"/>
<sequence length="303" mass="33303">MPEDFTSAIRDVGYDSLEDNTDNDGDVLQGVNHGTSARDVDPNLDREFDEARRVMADPSPDASAIELRQALGRAQVSYNHLREELIKTRNELSEFKARVAPRARSRALKSIAEGLLDAAITTLAKNTTCYQTPESKATANSAELYLMLPSGLWAQAMKYEHFEQLFTSTVNNERGNILKPVKDSAAQLFAHLSPGLDPGALGDWRKRTANPAFLSLLKRNPVNTDEVYTPLAPILFQDPSVMDVSGLFKNKVLTQIACVLHFGKGVLTGKKKGGPPGRGQKLKATTTTEGVIAICSFPTFWRR</sequence>
<dbReference type="Proteomes" id="UP000054018">
    <property type="component" value="Unassembled WGS sequence"/>
</dbReference>
<dbReference type="OrthoDB" id="2685191at2759"/>
<dbReference type="EMBL" id="KN833987">
    <property type="protein sequence ID" value="KIK13567.1"/>
    <property type="molecule type" value="Genomic_DNA"/>
</dbReference>
<keyword evidence="3" id="KW-1185">Reference proteome</keyword>
<feature type="region of interest" description="Disordered" evidence="1">
    <location>
        <begin position="13"/>
        <end position="42"/>
    </location>
</feature>
<accession>A0A0C9YTG5</accession>
<gene>
    <name evidence="2" type="ORF">PISMIDRAFT_17892</name>
</gene>
<evidence type="ECO:0000256" key="1">
    <source>
        <dbReference type="SAM" id="MobiDB-lite"/>
    </source>
</evidence>